<dbReference type="InterPro" id="IPR010512">
    <property type="entry name" value="DUF1091"/>
</dbReference>
<accession>A0A1I8P6G0</accession>
<evidence type="ECO:0000313" key="2">
    <source>
        <dbReference type="Proteomes" id="UP000095300"/>
    </source>
</evidence>
<dbReference type="OrthoDB" id="7789165at2759"/>
<organism evidence="1 2">
    <name type="scientific">Stomoxys calcitrans</name>
    <name type="common">Stable fly</name>
    <name type="synonym">Conops calcitrans</name>
    <dbReference type="NCBI Taxonomy" id="35570"/>
    <lineage>
        <taxon>Eukaryota</taxon>
        <taxon>Metazoa</taxon>
        <taxon>Ecdysozoa</taxon>
        <taxon>Arthropoda</taxon>
        <taxon>Hexapoda</taxon>
        <taxon>Insecta</taxon>
        <taxon>Pterygota</taxon>
        <taxon>Neoptera</taxon>
        <taxon>Endopterygota</taxon>
        <taxon>Diptera</taxon>
        <taxon>Brachycera</taxon>
        <taxon>Muscomorpha</taxon>
        <taxon>Muscoidea</taxon>
        <taxon>Muscidae</taxon>
        <taxon>Stomoxys</taxon>
    </lineage>
</organism>
<dbReference type="SMART" id="SM00697">
    <property type="entry name" value="DM8"/>
    <property type="match status" value="1"/>
</dbReference>
<keyword evidence="2" id="KW-1185">Reference proteome</keyword>
<sequence length="119" mass="14126">MGPAKFLKYTVNVSLWKKVSGYRPFLYNVTEDFCKFLRNRKKIPFLKIVSDILLKDSNINHTCPFNHDIIVNNLILKEEMFKYLPLPNGEYMFQFKVGAYNDWKADVRAYLLFNTKFGE</sequence>
<dbReference type="AlphaFoldDB" id="A0A1I8P6G0"/>
<protein>
    <submittedName>
        <fullName evidence="1">Uncharacterized protein</fullName>
    </submittedName>
</protein>
<name>A0A1I8P6G0_STOCA</name>
<dbReference type="Proteomes" id="UP000095300">
    <property type="component" value="Unassembled WGS sequence"/>
</dbReference>
<dbReference type="PANTHER" id="PTHR20898">
    <property type="entry name" value="DAEDALUS ON 3-RELATED-RELATED"/>
    <property type="match status" value="1"/>
</dbReference>
<proteinExistence type="predicted"/>
<dbReference type="VEuPathDB" id="VectorBase:SCAU005253"/>
<reference evidence="1" key="1">
    <citation type="submission" date="2020-05" db="UniProtKB">
        <authorList>
            <consortium name="EnsemblMetazoa"/>
        </authorList>
    </citation>
    <scope>IDENTIFICATION</scope>
    <source>
        <strain evidence="1">USDA</strain>
    </source>
</reference>
<dbReference type="PANTHER" id="PTHR20898:SF0">
    <property type="entry name" value="DAEDALUS ON 3-RELATED"/>
    <property type="match status" value="1"/>
</dbReference>
<dbReference type="EnsemblMetazoa" id="SCAU005253-RA">
    <property type="protein sequence ID" value="SCAU005253-PA"/>
    <property type="gene ID" value="SCAU005253"/>
</dbReference>
<dbReference type="Pfam" id="PF06477">
    <property type="entry name" value="DUF1091"/>
    <property type="match status" value="1"/>
</dbReference>
<gene>
    <name evidence="1" type="primary">106091270</name>
</gene>
<evidence type="ECO:0000313" key="1">
    <source>
        <dbReference type="EnsemblMetazoa" id="SCAU005253-PA"/>
    </source>
</evidence>